<keyword evidence="2" id="KW-1185">Reference proteome</keyword>
<accession>A0ACB5U6R2</accession>
<organism evidence="1 2">
    <name type="scientific">Ambrosiozyma monospora</name>
    <name type="common">Yeast</name>
    <name type="synonym">Endomycopsis monosporus</name>
    <dbReference type="NCBI Taxonomy" id="43982"/>
    <lineage>
        <taxon>Eukaryota</taxon>
        <taxon>Fungi</taxon>
        <taxon>Dikarya</taxon>
        <taxon>Ascomycota</taxon>
        <taxon>Saccharomycotina</taxon>
        <taxon>Pichiomycetes</taxon>
        <taxon>Pichiales</taxon>
        <taxon>Pichiaceae</taxon>
        <taxon>Ambrosiozyma</taxon>
    </lineage>
</organism>
<evidence type="ECO:0000313" key="2">
    <source>
        <dbReference type="Proteomes" id="UP001165064"/>
    </source>
</evidence>
<proteinExistence type="predicted"/>
<reference evidence="1" key="1">
    <citation type="submission" date="2023-04" db="EMBL/GenBank/DDBJ databases">
        <title>Ambrosiozyma monospora NBRC 10751.</title>
        <authorList>
            <person name="Ichikawa N."/>
            <person name="Sato H."/>
            <person name="Tonouchi N."/>
        </authorList>
    </citation>
    <scope>NUCLEOTIDE SEQUENCE</scope>
    <source>
        <strain evidence="1">NBRC 10751</strain>
    </source>
</reference>
<evidence type="ECO:0000313" key="1">
    <source>
        <dbReference type="EMBL" id="GMF02673.1"/>
    </source>
</evidence>
<comment type="caution">
    <text evidence="1">The sequence shown here is derived from an EMBL/GenBank/DDBJ whole genome shotgun (WGS) entry which is preliminary data.</text>
</comment>
<sequence>MSSTSNNFPMSTFLDLPPEIRSLICKYTARSMLEFDSVMHELFFTSNNPILDDFLPDIVRHLVLNETVFESQCFDKFVDYVLSKKIKVRSVTIPKDFDVTDEQSKLLDFFKLGTQELRTTFTETTRKMAYAEFITFLNGSIGDTYPEFMFTCLKSINEFTNLVCLRLELRESWFKRWLYQ</sequence>
<gene>
    <name evidence="1" type="ORF">Amon02_001153400</name>
</gene>
<dbReference type="Proteomes" id="UP001165064">
    <property type="component" value="Unassembled WGS sequence"/>
</dbReference>
<dbReference type="EMBL" id="BSXS01012605">
    <property type="protein sequence ID" value="GMF02673.1"/>
    <property type="molecule type" value="Genomic_DNA"/>
</dbReference>
<name>A0ACB5U6R2_AMBMO</name>
<protein>
    <submittedName>
        <fullName evidence="1">Unnamed protein product</fullName>
    </submittedName>
</protein>